<name>A0A644W297_9ZZZZ</name>
<gene>
    <name evidence="2" type="ORF">SDC9_44044</name>
</gene>
<feature type="compositionally biased region" description="Basic and acidic residues" evidence="1">
    <location>
        <begin position="115"/>
        <end position="133"/>
    </location>
</feature>
<evidence type="ECO:0000313" key="2">
    <source>
        <dbReference type="EMBL" id="MPL97849.1"/>
    </source>
</evidence>
<proteinExistence type="predicted"/>
<dbReference type="EMBL" id="VSSQ01000576">
    <property type="protein sequence ID" value="MPL97849.1"/>
    <property type="molecule type" value="Genomic_DNA"/>
</dbReference>
<reference evidence="2" key="1">
    <citation type="submission" date="2019-08" db="EMBL/GenBank/DDBJ databases">
        <authorList>
            <person name="Kucharzyk K."/>
            <person name="Murdoch R.W."/>
            <person name="Higgins S."/>
            <person name="Loffler F."/>
        </authorList>
    </citation>
    <scope>NUCLEOTIDE SEQUENCE</scope>
</reference>
<evidence type="ECO:0000256" key="1">
    <source>
        <dbReference type="SAM" id="MobiDB-lite"/>
    </source>
</evidence>
<feature type="region of interest" description="Disordered" evidence="1">
    <location>
        <begin position="107"/>
        <end position="133"/>
    </location>
</feature>
<sequence length="133" mass="15148">MGLKNCPECGRLFVENASGLCPACYEQVEADEVKVVDYLRDARKATLQEIHDITGVKENIIMRMLRRGRILSDFAVSYPCETCGELITEGRLCSRCSKGFTDQIKKPAEPAWNASDRKESQKTHERMYSNKIR</sequence>
<organism evidence="2">
    <name type="scientific">bioreactor metagenome</name>
    <dbReference type="NCBI Taxonomy" id="1076179"/>
    <lineage>
        <taxon>unclassified sequences</taxon>
        <taxon>metagenomes</taxon>
        <taxon>ecological metagenomes</taxon>
    </lineage>
</organism>
<comment type="caution">
    <text evidence="2">The sequence shown here is derived from an EMBL/GenBank/DDBJ whole genome shotgun (WGS) entry which is preliminary data.</text>
</comment>
<evidence type="ECO:0008006" key="3">
    <source>
        <dbReference type="Google" id="ProtNLM"/>
    </source>
</evidence>
<dbReference type="AlphaFoldDB" id="A0A644W297"/>
<protein>
    <recommendedName>
        <fullName evidence="3">Flagellar protein</fullName>
    </recommendedName>
</protein>
<accession>A0A644W297</accession>